<sequence>MLLYIADVSTKDPPSNLPHLQLRHQLGFSFGLFSFKWRIERRMRKTRELFAVFSSCPIIADVLSARAWYAPPLLFFVYPLFSFQFLCGPGTQSFRGRLEGLALQLIWILERTRPLPRLRSFGNPRIVPLDIIKERILQWRRSLLV</sequence>
<comment type="caution">
    <text evidence="2">The sequence shown here is derived from an EMBL/GenBank/DDBJ whole genome shotgun (WGS) entry which is preliminary data.</text>
</comment>
<gene>
    <name evidence="2" type="ORF">POM88_050026</name>
</gene>
<evidence type="ECO:0000256" key="1">
    <source>
        <dbReference type="SAM" id="Phobius"/>
    </source>
</evidence>
<name>A0AAD8GZB9_9APIA</name>
<dbReference type="AlphaFoldDB" id="A0AAD8GZB9"/>
<dbReference type="Proteomes" id="UP001237642">
    <property type="component" value="Unassembled WGS sequence"/>
</dbReference>
<keyword evidence="3" id="KW-1185">Reference proteome</keyword>
<reference evidence="2" key="1">
    <citation type="submission" date="2023-02" db="EMBL/GenBank/DDBJ databases">
        <title>Genome of toxic invasive species Heracleum sosnowskyi carries increased number of genes despite the absence of recent whole-genome duplications.</title>
        <authorList>
            <person name="Schelkunov M."/>
            <person name="Shtratnikova V."/>
            <person name="Makarenko M."/>
            <person name="Klepikova A."/>
            <person name="Omelchenko D."/>
            <person name="Novikova G."/>
            <person name="Obukhova E."/>
            <person name="Bogdanov V."/>
            <person name="Penin A."/>
            <person name="Logacheva M."/>
        </authorList>
    </citation>
    <scope>NUCLEOTIDE SEQUENCE</scope>
    <source>
        <strain evidence="2">Hsosn_3</strain>
        <tissue evidence="2">Leaf</tissue>
    </source>
</reference>
<reference evidence="2" key="2">
    <citation type="submission" date="2023-05" db="EMBL/GenBank/DDBJ databases">
        <authorList>
            <person name="Schelkunov M.I."/>
        </authorList>
    </citation>
    <scope>NUCLEOTIDE SEQUENCE</scope>
    <source>
        <strain evidence="2">Hsosn_3</strain>
        <tissue evidence="2">Leaf</tissue>
    </source>
</reference>
<dbReference type="EMBL" id="JAUIZM010000011">
    <property type="protein sequence ID" value="KAK1356770.1"/>
    <property type="molecule type" value="Genomic_DNA"/>
</dbReference>
<keyword evidence="1" id="KW-0812">Transmembrane</keyword>
<evidence type="ECO:0000313" key="3">
    <source>
        <dbReference type="Proteomes" id="UP001237642"/>
    </source>
</evidence>
<protein>
    <submittedName>
        <fullName evidence="2">Uncharacterized protein</fullName>
    </submittedName>
</protein>
<keyword evidence="1" id="KW-1133">Transmembrane helix</keyword>
<feature type="transmembrane region" description="Helical" evidence="1">
    <location>
        <begin position="49"/>
        <end position="69"/>
    </location>
</feature>
<keyword evidence="1" id="KW-0472">Membrane</keyword>
<organism evidence="2 3">
    <name type="scientific">Heracleum sosnowskyi</name>
    <dbReference type="NCBI Taxonomy" id="360622"/>
    <lineage>
        <taxon>Eukaryota</taxon>
        <taxon>Viridiplantae</taxon>
        <taxon>Streptophyta</taxon>
        <taxon>Embryophyta</taxon>
        <taxon>Tracheophyta</taxon>
        <taxon>Spermatophyta</taxon>
        <taxon>Magnoliopsida</taxon>
        <taxon>eudicotyledons</taxon>
        <taxon>Gunneridae</taxon>
        <taxon>Pentapetalae</taxon>
        <taxon>asterids</taxon>
        <taxon>campanulids</taxon>
        <taxon>Apiales</taxon>
        <taxon>Apiaceae</taxon>
        <taxon>Apioideae</taxon>
        <taxon>apioid superclade</taxon>
        <taxon>Tordylieae</taxon>
        <taxon>Tordyliinae</taxon>
        <taxon>Heracleum</taxon>
    </lineage>
</organism>
<evidence type="ECO:0000313" key="2">
    <source>
        <dbReference type="EMBL" id="KAK1356770.1"/>
    </source>
</evidence>
<accession>A0AAD8GZB9</accession>
<proteinExistence type="predicted"/>